<dbReference type="InterPro" id="IPR016181">
    <property type="entry name" value="Acyl_CoA_acyltransferase"/>
</dbReference>
<dbReference type="AlphaFoldDB" id="A0A5D3AXQ3"/>
<reference evidence="2 3" key="1">
    <citation type="submission" date="2017-05" db="EMBL/GenBank/DDBJ databases">
        <title>The Genome Sequence of Tsuchiyaea wingfieldii DSM 27421.</title>
        <authorList>
            <person name="Cuomo C."/>
            <person name="Passer A."/>
            <person name="Billmyre B."/>
            <person name="Heitman J."/>
        </authorList>
    </citation>
    <scope>NUCLEOTIDE SEQUENCE [LARGE SCALE GENOMIC DNA]</scope>
    <source>
        <strain evidence="2 3">DSM 27421</strain>
    </source>
</reference>
<gene>
    <name evidence="2" type="ORF">B9479_003141</name>
</gene>
<keyword evidence="3" id="KW-1185">Reference proteome</keyword>
<dbReference type="SUPFAM" id="SSF55729">
    <property type="entry name" value="Acyl-CoA N-acyltransferases (Nat)"/>
    <property type="match status" value="1"/>
</dbReference>
<evidence type="ECO:0000259" key="1">
    <source>
        <dbReference type="PROSITE" id="PS51186"/>
    </source>
</evidence>
<dbReference type="Pfam" id="PF00583">
    <property type="entry name" value="Acetyltransf_1"/>
    <property type="match status" value="1"/>
</dbReference>
<dbReference type="InterPro" id="IPR000182">
    <property type="entry name" value="GNAT_dom"/>
</dbReference>
<evidence type="ECO:0000313" key="3">
    <source>
        <dbReference type="Proteomes" id="UP000322245"/>
    </source>
</evidence>
<dbReference type="Proteomes" id="UP000322245">
    <property type="component" value="Unassembled WGS sequence"/>
</dbReference>
<evidence type="ECO:0000313" key="2">
    <source>
        <dbReference type="EMBL" id="TYJ56155.1"/>
    </source>
</evidence>
<accession>A0A5D3AXQ3</accession>
<proteinExistence type="predicted"/>
<sequence length="210" mass="24077">MTQIHTTRATVPSTKPFPPSAVIVRPATIDDMPRKTDITSWYVLNSLSEFMSQPRTLEQEISNFHASRAQGFPYLVAEVDGYVVGYTKLRAYNGGRGWARTARTAEVSVYVDHEYLYRGIGSLLLQKLWDVLGHPENYDESWLGRMKRGEDHSIVNVIAMMVVNPEGREKGEGLAEFYESMGFERVGRLKKVGWNEDQWLDTIQLQKRFE</sequence>
<dbReference type="EMBL" id="NIDF01000028">
    <property type="protein sequence ID" value="TYJ56155.1"/>
    <property type="molecule type" value="Genomic_DNA"/>
</dbReference>
<dbReference type="CDD" id="cd04301">
    <property type="entry name" value="NAT_SF"/>
    <property type="match status" value="1"/>
</dbReference>
<organism evidence="2 3">
    <name type="scientific">Cryptococcus floricola</name>
    <dbReference type="NCBI Taxonomy" id="2591691"/>
    <lineage>
        <taxon>Eukaryota</taxon>
        <taxon>Fungi</taxon>
        <taxon>Dikarya</taxon>
        <taxon>Basidiomycota</taxon>
        <taxon>Agaricomycotina</taxon>
        <taxon>Tremellomycetes</taxon>
        <taxon>Tremellales</taxon>
        <taxon>Cryptococcaceae</taxon>
        <taxon>Cryptococcus</taxon>
    </lineage>
</organism>
<dbReference type="Gene3D" id="3.40.630.30">
    <property type="match status" value="1"/>
</dbReference>
<feature type="domain" description="N-acetyltransferase" evidence="1">
    <location>
        <begin position="22"/>
        <end position="210"/>
    </location>
</feature>
<comment type="caution">
    <text evidence="2">The sequence shown here is derived from an EMBL/GenBank/DDBJ whole genome shotgun (WGS) entry which is preliminary data.</text>
</comment>
<name>A0A5D3AXQ3_9TREE</name>
<protein>
    <recommendedName>
        <fullName evidence="1">N-acetyltransferase domain-containing protein</fullName>
    </recommendedName>
</protein>
<dbReference type="PROSITE" id="PS51186">
    <property type="entry name" value="GNAT"/>
    <property type="match status" value="1"/>
</dbReference>
<dbReference type="GO" id="GO:0016747">
    <property type="term" value="F:acyltransferase activity, transferring groups other than amino-acyl groups"/>
    <property type="evidence" value="ECO:0007669"/>
    <property type="project" value="InterPro"/>
</dbReference>